<dbReference type="GO" id="GO:0005829">
    <property type="term" value="C:cytosol"/>
    <property type="evidence" value="ECO:0007669"/>
    <property type="project" value="TreeGrafter"/>
</dbReference>
<dbReference type="FunFam" id="1.10.10.10:FF:000001">
    <property type="entry name" value="LysR family transcriptional regulator"/>
    <property type="match status" value="1"/>
</dbReference>
<dbReference type="InterPro" id="IPR000847">
    <property type="entry name" value="LysR_HTH_N"/>
</dbReference>
<protein>
    <submittedName>
        <fullName evidence="6">LysR family transcriptional regulator</fullName>
    </submittedName>
</protein>
<dbReference type="CDD" id="cd08440">
    <property type="entry name" value="PBP2_LTTR_like_4"/>
    <property type="match status" value="1"/>
</dbReference>
<evidence type="ECO:0000259" key="5">
    <source>
        <dbReference type="PROSITE" id="PS50931"/>
    </source>
</evidence>
<organism evidence="6 7">
    <name type="scientific">Polaromonas eurypsychrophila</name>
    <dbReference type="NCBI Taxonomy" id="1614635"/>
    <lineage>
        <taxon>Bacteria</taxon>
        <taxon>Pseudomonadati</taxon>
        <taxon>Pseudomonadota</taxon>
        <taxon>Betaproteobacteria</taxon>
        <taxon>Burkholderiales</taxon>
        <taxon>Comamonadaceae</taxon>
        <taxon>Polaromonas</taxon>
    </lineage>
</organism>
<evidence type="ECO:0000256" key="2">
    <source>
        <dbReference type="ARBA" id="ARBA00023015"/>
    </source>
</evidence>
<dbReference type="Pfam" id="PF00126">
    <property type="entry name" value="HTH_1"/>
    <property type="match status" value="1"/>
</dbReference>
<dbReference type="PROSITE" id="PS50931">
    <property type="entry name" value="HTH_LYSR"/>
    <property type="match status" value="1"/>
</dbReference>
<dbReference type="RefSeq" id="WP_188707108.1">
    <property type="nucleotide sequence ID" value="NZ_BMIG01000002.1"/>
</dbReference>
<dbReference type="InterPro" id="IPR005119">
    <property type="entry name" value="LysR_subst-bd"/>
</dbReference>
<reference evidence="6" key="1">
    <citation type="journal article" date="2014" name="Int. J. Syst. Evol. Microbiol.">
        <title>Complete genome sequence of Corynebacterium casei LMG S-19264T (=DSM 44701T), isolated from a smear-ripened cheese.</title>
        <authorList>
            <consortium name="US DOE Joint Genome Institute (JGI-PGF)"/>
            <person name="Walter F."/>
            <person name="Albersmeier A."/>
            <person name="Kalinowski J."/>
            <person name="Ruckert C."/>
        </authorList>
    </citation>
    <scope>NUCLEOTIDE SEQUENCE</scope>
    <source>
        <strain evidence="6">CGMCC 1.15322</strain>
    </source>
</reference>
<dbReference type="InterPro" id="IPR036388">
    <property type="entry name" value="WH-like_DNA-bd_sf"/>
</dbReference>
<reference evidence="6" key="2">
    <citation type="submission" date="2020-09" db="EMBL/GenBank/DDBJ databases">
        <authorList>
            <person name="Sun Q."/>
            <person name="Zhou Y."/>
        </authorList>
    </citation>
    <scope>NUCLEOTIDE SEQUENCE</scope>
    <source>
        <strain evidence="6">CGMCC 1.15322</strain>
    </source>
</reference>
<dbReference type="PRINTS" id="PR00039">
    <property type="entry name" value="HTHLYSR"/>
</dbReference>
<evidence type="ECO:0000256" key="1">
    <source>
        <dbReference type="ARBA" id="ARBA00009437"/>
    </source>
</evidence>
<dbReference type="Gene3D" id="1.10.10.10">
    <property type="entry name" value="Winged helix-like DNA-binding domain superfamily/Winged helix DNA-binding domain"/>
    <property type="match status" value="1"/>
</dbReference>
<keyword evidence="3" id="KW-0238">DNA-binding</keyword>
<evidence type="ECO:0000256" key="3">
    <source>
        <dbReference type="ARBA" id="ARBA00023125"/>
    </source>
</evidence>
<dbReference type="SUPFAM" id="SSF46785">
    <property type="entry name" value="Winged helix' DNA-binding domain"/>
    <property type="match status" value="1"/>
</dbReference>
<name>A0A916WDZ9_9BURK</name>
<gene>
    <name evidence="6" type="ORF">GCM10011496_09660</name>
</gene>
<proteinExistence type="inferred from homology"/>
<accession>A0A916WDZ9</accession>
<evidence type="ECO:0000313" key="7">
    <source>
        <dbReference type="Proteomes" id="UP000620596"/>
    </source>
</evidence>
<dbReference type="Proteomes" id="UP000620596">
    <property type="component" value="Unassembled WGS sequence"/>
</dbReference>
<dbReference type="GO" id="GO:0003677">
    <property type="term" value="F:DNA binding"/>
    <property type="evidence" value="ECO:0007669"/>
    <property type="project" value="UniProtKB-KW"/>
</dbReference>
<dbReference type="PANTHER" id="PTHR30419">
    <property type="entry name" value="HTH-TYPE TRANSCRIPTIONAL REGULATOR YBHD"/>
    <property type="match status" value="1"/>
</dbReference>
<dbReference type="Gene3D" id="3.40.190.290">
    <property type="match status" value="1"/>
</dbReference>
<evidence type="ECO:0000256" key="4">
    <source>
        <dbReference type="ARBA" id="ARBA00023163"/>
    </source>
</evidence>
<keyword evidence="2" id="KW-0805">Transcription regulation</keyword>
<dbReference type="SUPFAM" id="SSF53850">
    <property type="entry name" value="Periplasmic binding protein-like II"/>
    <property type="match status" value="1"/>
</dbReference>
<dbReference type="GO" id="GO:0003700">
    <property type="term" value="F:DNA-binding transcription factor activity"/>
    <property type="evidence" value="ECO:0007669"/>
    <property type="project" value="InterPro"/>
</dbReference>
<dbReference type="PANTHER" id="PTHR30419:SF8">
    <property type="entry name" value="NITROGEN ASSIMILATION TRANSCRIPTIONAL ACTIVATOR-RELATED"/>
    <property type="match status" value="1"/>
</dbReference>
<dbReference type="InterPro" id="IPR036390">
    <property type="entry name" value="WH_DNA-bd_sf"/>
</dbReference>
<comment type="caution">
    <text evidence="6">The sequence shown here is derived from an EMBL/GenBank/DDBJ whole genome shotgun (WGS) entry which is preliminary data.</text>
</comment>
<dbReference type="AlphaFoldDB" id="A0A916WDZ9"/>
<keyword evidence="7" id="KW-1185">Reference proteome</keyword>
<comment type="similarity">
    <text evidence="1">Belongs to the LysR transcriptional regulatory family.</text>
</comment>
<keyword evidence="4" id="KW-0804">Transcription</keyword>
<dbReference type="InterPro" id="IPR050950">
    <property type="entry name" value="HTH-type_LysR_regulators"/>
</dbReference>
<dbReference type="Pfam" id="PF03466">
    <property type="entry name" value="LysR_substrate"/>
    <property type="match status" value="1"/>
</dbReference>
<sequence>MNTSFMPTLRQLRAFVAVYQLGKLSAAAEQLFVTQSAISVLIRQMEQALGVRLFDRTTRSLQPTQAAREALVVAERILRDVESLGSSFRDLSGLRRGRVCVAVTPTLAVFMMPPVIRRFAALHPEIRVVVDDCAPDQFMSRVIGEHVDFGIGTPEKMLADADIRTLVHDQLSLVCRPDHVLAGQRVVRWADLAGHPVITVRPGYGIRPMIDATAAGAGVSLNVVNEVSFLSTALWMTASGMGASIMPSAFAIHGAEPGMVIKTLSQPRVSRDISVVTKRGRSLSAAASSFVEVMVAVLGKAGARAQAK</sequence>
<feature type="domain" description="HTH lysR-type" evidence="5">
    <location>
        <begin position="7"/>
        <end position="64"/>
    </location>
</feature>
<dbReference type="EMBL" id="BMIG01000002">
    <property type="protein sequence ID" value="GGA90811.1"/>
    <property type="molecule type" value="Genomic_DNA"/>
</dbReference>
<evidence type="ECO:0000313" key="6">
    <source>
        <dbReference type="EMBL" id="GGA90811.1"/>
    </source>
</evidence>